<dbReference type="STRING" id="69332.A0A388KJI6"/>
<dbReference type="OrthoDB" id="337581at2759"/>
<dbReference type="AlphaFoldDB" id="A0A388KJI6"/>
<dbReference type="Proteomes" id="UP000265515">
    <property type="component" value="Unassembled WGS sequence"/>
</dbReference>
<keyword evidence="1" id="KW-0479">Metal-binding</keyword>
<reference evidence="4 5" key="1">
    <citation type="journal article" date="2018" name="Cell">
        <title>The Chara Genome: Secondary Complexity and Implications for Plant Terrestrialization.</title>
        <authorList>
            <person name="Nishiyama T."/>
            <person name="Sakayama H."/>
            <person name="Vries J.D."/>
            <person name="Buschmann H."/>
            <person name="Saint-Marcoux D."/>
            <person name="Ullrich K.K."/>
            <person name="Haas F.B."/>
            <person name="Vanderstraeten L."/>
            <person name="Becker D."/>
            <person name="Lang D."/>
            <person name="Vosolsobe S."/>
            <person name="Rombauts S."/>
            <person name="Wilhelmsson P.K.I."/>
            <person name="Janitza P."/>
            <person name="Kern R."/>
            <person name="Heyl A."/>
            <person name="Rumpler F."/>
            <person name="Villalobos L.I.A.C."/>
            <person name="Clay J.M."/>
            <person name="Skokan R."/>
            <person name="Toyoda A."/>
            <person name="Suzuki Y."/>
            <person name="Kagoshima H."/>
            <person name="Schijlen E."/>
            <person name="Tajeshwar N."/>
            <person name="Catarino B."/>
            <person name="Hetherington A.J."/>
            <person name="Saltykova A."/>
            <person name="Bonnot C."/>
            <person name="Breuninger H."/>
            <person name="Symeonidi A."/>
            <person name="Radhakrishnan G.V."/>
            <person name="Van Nieuwerburgh F."/>
            <person name="Deforce D."/>
            <person name="Chang C."/>
            <person name="Karol K.G."/>
            <person name="Hedrich R."/>
            <person name="Ulvskov P."/>
            <person name="Glockner G."/>
            <person name="Delwiche C.F."/>
            <person name="Petrasek J."/>
            <person name="Van de Peer Y."/>
            <person name="Friml J."/>
            <person name="Beilby M."/>
            <person name="Dolan L."/>
            <person name="Kohara Y."/>
            <person name="Sugano S."/>
            <person name="Fujiyama A."/>
            <person name="Delaux P.-M."/>
            <person name="Quint M."/>
            <person name="TheiBen G."/>
            <person name="Hagemann M."/>
            <person name="Harholt J."/>
            <person name="Dunand C."/>
            <person name="Zachgo S."/>
            <person name="Langdale J."/>
            <person name="Maumus F."/>
            <person name="Straeten D.V.D."/>
            <person name="Gould S.B."/>
            <person name="Rensing S.A."/>
        </authorList>
    </citation>
    <scope>NUCLEOTIDE SEQUENCE [LARGE SCALE GENOMIC DNA]</scope>
    <source>
        <strain evidence="4 5">S276</strain>
    </source>
</reference>
<dbReference type="EMBL" id="BFEA01000126">
    <property type="protein sequence ID" value="GBG70199.1"/>
    <property type="molecule type" value="Genomic_DNA"/>
</dbReference>
<dbReference type="GO" id="GO:0097196">
    <property type="term" value="C:Shu complex"/>
    <property type="evidence" value="ECO:0007669"/>
    <property type="project" value="TreeGrafter"/>
</dbReference>
<protein>
    <recommendedName>
        <fullName evidence="3">SWIM-type domain-containing protein</fullName>
    </recommendedName>
</protein>
<gene>
    <name evidence="4" type="ORF">CBR_g6331</name>
</gene>
<evidence type="ECO:0000256" key="1">
    <source>
        <dbReference type="PROSITE-ProRule" id="PRU00325"/>
    </source>
</evidence>
<keyword evidence="1" id="KW-0863">Zinc-finger</keyword>
<keyword evidence="5" id="KW-1185">Reference proteome</keyword>
<keyword evidence="1" id="KW-0862">Zinc</keyword>
<feature type="compositionally biased region" description="Polar residues" evidence="2">
    <location>
        <begin position="125"/>
        <end position="143"/>
    </location>
</feature>
<proteinExistence type="predicted"/>
<dbReference type="InterPro" id="IPR007527">
    <property type="entry name" value="Znf_SWIM"/>
</dbReference>
<organism evidence="4 5">
    <name type="scientific">Chara braunii</name>
    <name type="common">Braun's stonewort</name>
    <dbReference type="NCBI Taxonomy" id="69332"/>
    <lineage>
        <taxon>Eukaryota</taxon>
        <taxon>Viridiplantae</taxon>
        <taxon>Streptophyta</taxon>
        <taxon>Charophyceae</taxon>
        <taxon>Charales</taxon>
        <taxon>Characeae</taxon>
        <taxon>Chara</taxon>
    </lineage>
</organism>
<dbReference type="PROSITE" id="PS50966">
    <property type="entry name" value="ZF_SWIM"/>
    <property type="match status" value="1"/>
</dbReference>
<dbReference type="GO" id="GO:0000724">
    <property type="term" value="P:double-strand break repair via homologous recombination"/>
    <property type="evidence" value="ECO:0007669"/>
    <property type="project" value="TreeGrafter"/>
</dbReference>
<evidence type="ECO:0000313" key="4">
    <source>
        <dbReference type="EMBL" id="GBG70199.1"/>
    </source>
</evidence>
<feature type="domain" description="SWIM-type" evidence="3">
    <location>
        <begin position="215"/>
        <end position="253"/>
    </location>
</feature>
<sequence>MEENDTIEILARGGGRERVRMPDQKHDSVGLWLVRMGMRRHRDTVKHARLRRGNRTRWERRDWTAGGGAQRGKREQDLSAGEVVDLLFEEVASHCAAMRSEIRMAEGLEGEDLSVKWHELERNNRGSADNHTTSATPSSSAGCSQVEMKKAGVDVPLAGLLSQDHLLKLSFFFNKNLDRALQILDAGAVEWVKGAPSGRSVFRIWGVKAKGVMHHHLCFPLSYCTCESFFYDVVARSESLCCKHQLAARLAQSLQMYKETQVSDLQLCKLLCGGD</sequence>
<evidence type="ECO:0000259" key="3">
    <source>
        <dbReference type="PROSITE" id="PS50966"/>
    </source>
</evidence>
<dbReference type="PANTHER" id="PTHR28498">
    <property type="entry name" value="ZINC FINGER SWIM DOMAIN-CONTAINING PROTEIN 7"/>
    <property type="match status" value="1"/>
</dbReference>
<accession>A0A388KJI6</accession>
<evidence type="ECO:0000313" key="5">
    <source>
        <dbReference type="Proteomes" id="UP000265515"/>
    </source>
</evidence>
<comment type="caution">
    <text evidence="4">The sequence shown here is derived from an EMBL/GenBank/DDBJ whole genome shotgun (WGS) entry which is preliminary data.</text>
</comment>
<dbReference type="Gramene" id="GBG70199">
    <property type="protein sequence ID" value="GBG70199"/>
    <property type="gene ID" value="CBR_g6331"/>
</dbReference>
<name>A0A388KJI6_CHABU</name>
<dbReference type="GO" id="GO:0008270">
    <property type="term" value="F:zinc ion binding"/>
    <property type="evidence" value="ECO:0007669"/>
    <property type="project" value="UniProtKB-KW"/>
</dbReference>
<dbReference type="PANTHER" id="PTHR28498:SF1">
    <property type="entry name" value="ZINC FINGER SWIM DOMAIN-CONTAINING PROTEIN 7"/>
    <property type="match status" value="1"/>
</dbReference>
<feature type="region of interest" description="Disordered" evidence="2">
    <location>
        <begin position="124"/>
        <end position="143"/>
    </location>
</feature>
<evidence type="ECO:0000256" key="2">
    <source>
        <dbReference type="SAM" id="MobiDB-lite"/>
    </source>
</evidence>